<sequence length="191" mass="20969">MDSFDMGRVTYLILLLAFVGGWVIVEFRGRMGSALRIAMAWGLIFLAVAAGYGLWTEMAPTLSPRQEALEGGEISIPRAPDGHYYITLQIEGTDIRFMADTGASSVLLSARDARRLGIDPDSLIYLGTARTANGEVRTARVLLTDVRLGEITDLTLPALVNEGDLDISLLGMSYLRRFDISISGDRMILRR</sequence>
<gene>
    <name evidence="2" type="ORF">GR316_04625</name>
</gene>
<dbReference type="SUPFAM" id="SSF50630">
    <property type="entry name" value="Acid proteases"/>
    <property type="match status" value="1"/>
</dbReference>
<evidence type="ECO:0000256" key="1">
    <source>
        <dbReference type="SAM" id="Phobius"/>
    </source>
</evidence>
<keyword evidence="3" id="KW-1185">Reference proteome</keyword>
<keyword evidence="2" id="KW-0645">Protease</keyword>
<dbReference type="GO" id="GO:0006508">
    <property type="term" value="P:proteolysis"/>
    <property type="evidence" value="ECO:0007669"/>
    <property type="project" value="UniProtKB-KW"/>
</dbReference>
<feature type="transmembrane region" description="Helical" evidence="1">
    <location>
        <begin position="37"/>
        <end position="55"/>
    </location>
</feature>
<dbReference type="AlphaFoldDB" id="A0A8J8MSK3"/>
<dbReference type="Proteomes" id="UP000679284">
    <property type="component" value="Chromosome"/>
</dbReference>
<keyword evidence="2" id="KW-0378">Hydrolase</keyword>
<dbReference type="NCBIfam" id="TIGR02281">
    <property type="entry name" value="clan_AA_DTGA"/>
    <property type="match status" value="1"/>
</dbReference>
<dbReference type="GO" id="GO:0008233">
    <property type="term" value="F:peptidase activity"/>
    <property type="evidence" value="ECO:0007669"/>
    <property type="project" value="UniProtKB-KW"/>
</dbReference>
<dbReference type="InterPro" id="IPR034122">
    <property type="entry name" value="Retropepsin-like_bacterial"/>
</dbReference>
<accession>A0A8J8MSK3</accession>
<dbReference type="InterPro" id="IPR021109">
    <property type="entry name" value="Peptidase_aspartic_dom_sf"/>
</dbReference>
<keyword evidence="1" id="KW-0472">Membrane</keyword>
<keyword evidence="1" id="KW-0812">Transmembrane</keyword>
<keyword evidence="1" id="KW-1133">Transmembrane helix</keyword>
<name>A0A8J8MSK3_9RHOB</name>
<dbReference type="Pfam" id="PF13975">
    <property type="entry name" value="gag-asp_proteas"/>
    <property type="match status" value="1"/>
</dbReference>
<evidence type="ECO:0000313" key="2">
    <source>
        <dbReference type="EMBL" id="QUS35616.1"/>
    </source>
</evidence>
<organism evidence="2 3">
    <name type="scientific">Falsirhodobacter algicola</name>
    <dbReference type="NCBI Taxonomy" id="2692330"/>
    <lineage>
        <taxon>Bacteria</taxon>
        <taxon>Pseudomonadati</taxon>
        <taxon>Pseudomonadota</taxon>
        <taxon>Alphaproteobacteria</taxon>
        <taxon>Rhodobacterales</taxon>
        <taxon>Paracoccaceae</taxon>
        <taxon>Falsirhodobacter</taxon>
    </lineage>
</organism>
<dbReference type="EMBL" id="CP047289">
    <property type="protein sequence ID" value="QUS35616.1"/>
    <property type="molecule type" value="Genomic_DNA"/>
</dbReference>
<feature type="transmembrane region" description="Helical" evidence="1">
    <location>
        <begin position="6"/>
        <end position="25"/>
    </location>
</feature>
<protein>
    <submittedName>
        <fullName evidence="2">TIGR02281 family clan AA aspartic protease</fullName>
        <ecNumber evidence="2">3.4.23.-</ecNumber>
    </submittedName>
</protein>
<dbReference type="EC" id="3.4.23.-" evidence="2"/>
<dbReference type="Gene3D" id="2.40.70.10">
    <property type="entry name" value="Acid Proteases"/>
    <property type="match status" value="1"/>
</dbReference>
<dbReference type="RefSeq" id="WP_211784863.1">
    <property type="nucleotide sequence ID" value="NZ_CP047289.1"/>
</dbReference>
<evidence type="ECO:0000313" key="3">
    <source>
        <dbReference type="Proteomes" id="UP000679284"/>
    </source>
</evidence>
<dbReference type="InterPro" id="IPR011969">
    <property type="entry name" value="Clan_AA_Asp_peptidase_C"/>
</dbReference>
<reference evidence="2" key="1">
    <citation type="submission" date="2020-01" db="EMBL/GenBank/DDBJ databases">
        <authorList>
            <person name="Yang Y."/>
            <person name="Kwon Y.M."/>
        </authorList>
    </citation>
    <scope>NUCLEOTIDE SEQUENCE</scope>
    <source>
        <strain evidence="2">PG104</strain>
    </source>
</reference>
<dbReference type="KEGG" id="fap:GR316_04625"/>
<proteinExistence type="predicted"/>
<dbReference type="CDD" id="cd05483">
    <property type="entry name" value="retropepsin_like_bacteria"/>
    <property type="match status" value="1"/>
</dbReference>